<sequence>MSEVHTGKLSSVERVQLTRVIMSILDSWGMTAKQQVDLLNLPPKTPSRALRRYREDTPFPQTNEVDERLEHIVGIVDALRTTYPHNPAMGALWMKQRNKQFQDRSPLRVMVDEGLDGMMRIRAHLDCAYDWFNDSRTGASGK</sequence>
<dbReference type="AlphaFoldDB" id="A0A4R8IJT8"/>
<accession>A0A4R8IJT8</accession>
<dbReference type="RefSeq" id="WP_134083563.1">
    <property type="nucleotide sequence ID" value="NZ_SOQX01000004.1"/>
</dbReference>
<keyword evidence="2" id="KW-1185">Reference proteome</keyword>
<comment type="caution">
    <text evidence="1">The sequence shown here is derived from an EMBL/GenBank/DDBJ whole genome shotgun (WGS) entry which is preliminary data.</text>
</comment>
<proteinExistence type="predicted"/>
<name>A0A4R8IJT8_9GAMM</name>
<reference evidence="1 2" key="1">
    <citation type="submission" date="2019-03" db="EMBL/GenBank/DDBJ databases">
        <title>Genomic Encyclopedia of Type Strains, Phase IV (KMG-IV): sequencing the most valuable type-strain genomes for metagenomic binning, comparative biology and taxonomic classification.</title>
        <authorList>
            <person name="Goeker M."/>
        </authorList>
    </citation>
    <scope>NUCLEOTIDE SEQUENCE [LARGE SCALE GENOMIC DNA]</scope>
    <source>
        <strain evidence="1 2">DSM 16326</strain>
    </source>
</reference>
<dbReference type="Proteomes" id="UP000294914">
    <property type="component" value="Unassembled WGS sequence"/>
</dbReference>
<dbReference type="EMBL" id="SOQX01000004">
    <property type="protein sequence ID" value="TDY01002.1"/>
    <property type="molecule type" value="Genomic_DNA"/>
</dbReference>
<evidence type="ECO:0000313" key="2">
    <source>
        <dbReference type="Proteomes" id="UP000294914"/>
    </source>
</evidence>
<dbReference type="OrthoDB" id="9789845at2"/>
<protein>
    <submittedName>
        <fullName evidence="1">Uncharacterized protein</fullName>
    </submittedName>
</protein>
<gene>
    <name evidence="1" type="ORF">EDC23_1748</name>
</gene>
<organism evidence="1 2">
    <name type="scientific">Thiohalophilus thiocyanatoxydans</name>
    <dbReference type="NCBI Taxonomy" id="381308"/>
    <lineage>
        <taxon>Bacteria</taxon>
        <taxon>Pseudomonadati</taxon>
        <taxon>Pseudomonadota</taxon>
        <taxon>Gammaproteobacteria</taxon>
        <taxon>Thiohalomonadales</taxon>
        <taxon>Thiohalophilaceae</taxon>
        <taxon>Thiohalophilus</taxon>
    </lineage>
</organism>
<evidence type="ECO:0000313" key="1">
    <source>
        <dbReference type="EMBL" id="TDY01002.1"/>
    </source>
</evidence>